<evidence type="ECO:0000313" key="8">
    <source>
        <dbReference type="EMBL" id="KAJ4831751.1"/>
    </source>
</evidence>
<dbReference type="InterPro" id="IPR011990">
    <property type="entry name" value="TPR-like_helical_dom_sf"/>
</dbReference>
<feature type="region of interest" description="Disordered" evidence="6">
    <location>
        <begin position="776"/>
        <end position="813"/>
    </location>
</feature>
<feature type="coiled-coil region" evidence="5">
    <location>
        <begin position="325"/>
        <end position="355"/>
    </location>
</feature>
<feature type="compositionally biased region" description="Basic and acidic residues" evidence="6">
    <location>
        <begin position="1016"/>
        <end position="1041"/>
    </location>
</feature>
<evidence type="ECO:0000256" key="6">
    <source>
        <dbReference type="SAM" id="MobiDB-lite"/>
    </source>
</evidence>
<feature type="compositionally biased region" description="Polar residues" evidence="6">
    <location>
        <begin position="169"/>
        <end position="179"/>
    </location>
</feature>
<dbReference type="InterPro" id="IPR019734">
    <property type="entry name" value="TPR_rpt"/>
</dbReference>
<feature type="coiled-coil region" evidence="5">
    <location>
        <begin position="1082"/>
        <end position="1109"/>
    </location>
</feature>
<comment type="caution">
    <text evidence="8">The sequence shown here is derived from an EMBL/GenBank/DDBJ whole genome shotgun (WGS) entry which is preliminary data.</text>
</comment>
<keyword evidence="1" id="KW-0479">Metal-binding</keyword>
<dbReference type="InterPro" id="IPR011011">
    <property type="entry name" value="Znf_FYVE_PHD"/>
</dbReference>
<feature type="compositionally biased region" description="Low complexity" evidence="6">
    <location>
        <begin position="130"/>
        <end position="143"/>
    </location>
</feature>
<feature type="region of interest" description="Disordered" evidence="6">
    <location>
        <begin position="987"/>
        <end position="1041"/>
    </location>
</feature>
<keyword evidence="3" id="KW-0862">Zinc</keyword>
<dbReference type="SUPFAM" id="SSF57903">
    <property type="entry name" value="FYVE/PHD zinc finger"/>
    <property type="match status" value="1"/>
</dbReference>
<dbReference type="InterPro" id="IPR017455">
    <property type="entry name" value="Znf_FYVE-rel"/>
</dbReference>
<accession>A0A9Q0J6U1</accession>
<feature type="domain" description="FYVE-type" evidence="7">
    <location>
        <begin position="19"/>
        <end position="78"/>
    </location>
</feature>
<feature type="region of interest" description="Disordered" evidence="6">
    <location>
        <begin position="598"/>
        <end position="617"/>
    </location>
</feature>
<dbReference type="OrthoDB" id="660555at2759"/>
<feature type="compositionally biased region" description="Polar residues" evidence="6">
    <location>
        <begin position="654"/>
        <end position="667"/>
    </location>
</feature>
<keyword evidence="9" id="KW-1185">Reference proteome</keyword>
<dbReference type="SUPFAM" id="SSF48452">
    <property type="entry name" value="TPR-like"/>
    <property type="match status" value="1"/>
</dbReference>
<feature type="region of interest" description="Disordered" evidence="6">
    <location>
        <begin position="235"/>
        <end position="259"/>
    </location>
</feature>
<feature type="coiled-coil region" evidence="5">
    <location>
        <begin position="205"/>
        <end position="232"/>
    </location>
</feature>
<evidence type="ECO:0000256" key="1">
    <source>
        <dbReference type="ARBA" id="ARBA00022723"/>
    </source>
</evidence>
<evidence type="ECO:0000256" key="2">
    <source>
        <dbReference type="ARBA" id="ARBA00022771"/>
    </source>
</evidence>
<sequence>MLEKIGLPAKPSLRGNNWVVDATHCQGCSSQFTFINRKHHCRRCGGLFCGSCTQQRMVLRGQGDSPVRICEACKKLEEAARFELRHGHKNRAGRGSSKLTSSQEDELLKQILSNDANGSSSEGRQSVVESGSSFQRASSTASSITTQEVASLDGEREIHSTRSVDEPNHQLSETGSTSPEGLRQRALDERKTYKVLKGKGKSEEALKAFKRAKDLERQADALELSIKKNRRKVLMSGSAVETQNEDRLKEPGRKGKEKDDLISELRQIGWSDMDLHDEDKRPANMSLEGELSSLLGDVAGRTNKDTGTSSIEKTQVVAHKRKALALKREGKLAEAKEELKKAKALEKKLEEQEVLGTAEDSDDEISALIRSMDNDKEDNLLVGYEQEYGFDIDHLTGVADDIGVDDSFEVTDEDLVDPEIAATLQSLGWEDDSNNPVNIESGSVAISKEALRSEILSLKKEALNQKRAGNVPEAMAHLKKAKLLERDLENFEEPDTFIRQDHTTIQRGSSTQNIKTKSDVDSKLAPKNRLMIQKELLTLKKKALALRREGKMDEAEEELKKGRVLEQQLEELDNASKVKDYTIVGSKEINLADEHSDVFGSSVGEQGGEDVTDQDMSDPAYLSILRNLGWKDEDKEPKESQLPLKERRNHHSMKSSSLSVTEGTSDTPIKRPRRSKAEVQRELLSLKRKALSLRREGKIDEAEEVLASAKMLEAEMAAIEAPRRELEVEVKGHNDDITMPLESATEEDVVDISEKDMHDPALLSILNTLGWSDDGHVAQSLQGNPSNQASTSSVHSDDPSVPPMSSWISVAKPRSKGEIQRELLGLKRKALALRRKGETEEAEELLKMAKVLESQMEDVAGQMGPLPSESMVNNEKLGGVEDVLEMKAKSAILAKGSPETSGEPLLGLGGKECGTAAPLTSADGLRPVPSQRMEDNYALIGKVGPRGDIGYTGYARMNQGTGLIPPTQQPVDLVDLLTGNGLQNLQIEPDKAEESSWHPEPRVQDESKSPPNSFRSKQDEVKFESNTLRSKDDVTTKKRDGEVNVDNKPLIFDTNSAPEVSSTNNKNSLRQEVLIRKRKAVALKKEGKLAEAREELRQAKLLEKSLEEETPALETGAQVMSVNVPIAPPVQHETPAAPTVPPKLLSGRDRFKLQQESLSHKREALKLRREGRMEEAEAKFELAKALEAQLEEASSQDSTKSSANVAEPLDDVIVEDLLDPQLLSALKGIGIDDGNTPQQQSDRPVSAKVNATTSENISQERIQLEERIKAEKVKAVNLKRAGKQTEALDALRRAKLFEKKLNSLSSN</sequence>
<evidence type="ECO:0000259" key="7">
    <source>
        <dbReference type="PROSITE" id="PS50178"/>
    </source>
</evidence>
<evidence type="ECO:0000256" key="4">
    <source>
        <dbReference type="PROSITE-ProRule" id="PRU00091"/>
    </source>
</evidence>
<feature type="region of interest" description="Disordered" evidence="6">
    <location>
        <begin position="1229"/>
        <end position="1255"/>
    </location>
</feature>
<feature type="region of interest" description="Disordered" evidence="6">
    <location>
        <begin position="113"/>
        <end position="189"/>
    </location>
</feature>
<dbReference type="GO" id="GO:0008270">
    <property type="term" value="F:zinc ion binding"/>
    <property type="evidence" value="ECO:0007669"/>
    <property type="project" value="UniProtKB-KW"/>
</dbReference>
<feature type="compositionally biased region" description="Polar residues" evidence="6">
    <location>
        <begin position="113"/>
        <end position="129"/>
    </location>
</feature>
<dbReference type="Proteomes" id="UP001141552">
    <property type="component" value="Unassembled WGS sequence"/>
</dbReference>
<dbReference type="InterPro" id="IPR000306">
    <property type="entry name" value="Znf_FYVE"/>
</dbReference>
<feature type="region of interest" description="Disordered" evidence="6">
    <location>
        <begin position="632"/>
        <end position="678"/>
    </location>
</feature>
<gene>
    <name evidence="8" type="ORF">Tsubulata_025521</name>
</gene>
<dbReference type="PROSITE" id="PS50178">
    <property type="entry name" value="ZF_FYVE"/>
    <property type="match status" value="1"/>
</dbReference>
<feature type="compositionally biased region" description="Polar residues" evidence="6">
    <location>
        <begin position="779"/>
        <end position="789"/>
    </location>
</feature>
<feature type="compositionally biased region" description="Polar residues" evidence="6">
    <location>
        <begin position="1235"/>
        <end position="1255"/>
    </location>
</feature>
<dbReference type="PANTHER" id="PTHR47553:SF1">
    <property type="entry name" value="RING_FYVE_PHD ZINC FINGER SUPERFAMILY PROTEIN"/>
    <property type="match status" value="1"/>
</dbReference>
<feature type="compositionally biased region" description="Basic and acidic residues" evidence="6">
    <location>
        <begin position="153"/>
        <end position="168"/>
    </location>
</feature>
<feature type="coiled-coil region" evidence="5">
    <location>
        <begin position="835"/>
        <end position="862"/>
    </location>
</feature>
<reference evidence="8" key="2">
    <citation type="journal article" date="2023" name="Plants (Basel)">
        <title>Annotation of the Turnera subulata (Passifloraceae) Draft Genome Reveals the S-Locus Evolved after the Divergence of Turneroideae from Passifloroideae in a Stepwise Manner.</title>
        <authorList>
            <person name="Henning P.M."/>
            <person name="Roalson E.H."/>
            <person name="Mir W."/>
            <person name="McCubbin A.G."/>
            <person name="Shore J.S."/>
        </authorList>
    </citation>
    <scope>NUCLEOTIDE SEQUENCE</scope>
    <source>
        <strain evidence="8">F60SS</strain>
    </source>
</reference>
<evidence type="ECO:0000256" key="5">
    <source>
        <dbReference type="SAM" id="Coils"/>
    </source>
</evidence>
<name>A0A9Q0J6U1_9ROSI</name>
<keyword evidence="2 4" id="KW-0863">Zinc-finger</keyword>
<feature type="compositionally biased region" description="Acidic residues" evidence="6">
    <location>
        <begin position="607"/>
        <end position="616"/>
    </location>
</feature>
<dbReference type="PANTHER" id="PTHR47553">
    <property type="entry name" value="MYOSIN-11"/>
    <property type="match status" value="1"/>
</dbReference>
<evidence type="ECO:0000313" key="9">
    <source>
        <dbReference type="Proteomes" id="UP001141552"/>
    </source>
</evidence>
<dbReference type="Pfam" id="PF01363">
    <property type="entry name" value="FYVE"/>
    <property type="match status" value="1"/>
</dbReference>
<dbReference type="EMBL" id="JAKUCV010005292">
    <property type="protein sequence ID" value="KAJ4831751.1"/>
    <property type="molecule type" value="Genomic_DNA"/>
</dbReference>
<dbReference type="SMART" id="SM00028">
    <property type="entry name" value="TPR"/>
    <property type="match status" value="7"/>
</dbReference>
<protein>
    <recommendedName>
        <fullName evidence="7">FYVE-type domain-containing protein</fullName>
    </recommendedName>
</protein>
<feature type="compositionally biased region" description="Basic and acidic residues" evidence="6">
    <location>
        <begin position="988"/>
        <end position="1008"/>
    </location>
</feature>
<dbReference type="SMART" id="SM00064">
    <property type="entry name" value="FYVE"/>
    <property type="match status" value="1"/>
</dbReference>
<proteinExistence type="predicted"/>
<dbReference type="InterPro" id="IPR013083">
    <property type="entry name" value="Znf_RING/FYVE/PHD"/>
</dbReference>
<feature type="compositionally biased region" description="Basic and acidic residues" evidence="6">
    <location>
        <begin position="244"/>
        <end position="259"/>
    </location>
</feature>
<evidence type="ECO:0000256" key="3">
    <source>
        <dbReference type="ARBA" id="ARBA00022833"/>
    </source>
</evidence>
<dbReference type="Gene3D" id="3.30.40.10">
    <property type="entry name" value="Zinc/RING finger domain, C3HC4 (zinc finger)"/>
    <property type="match status" value="1"/>
</dbReference>
<reference evidence="8" key="1">
    <citation type="submission" date="2022-02" db="EMBL/GenBank/DDBJ databases">
        <authorList>
            <person name="Henning P.M."/>
            <person name="McCubbin A.G."/>
            <person name="Shore J.S."/>
        </authorList>
    </citation>
    <scope>NUCLEOTIDE SEQUENCE</scope>
    <source>
        <strain evidence="8">F60SS</strain>
        <tissue evidence="8">Leaves</tissue>
    </source>
</reference>
<keyword evidence="5" id="KW-0175">Coiled coil</keyword>
<organism evidence="8 9">
    <name type="scientific">Turnera subulata</name>
    <dbReference type="NCBI Taxonomy" id="218843"/>
    <lineage>
        <taxon>Eukaryota</taxon>
        <taxon>Viridiplantae</taxon>
        <taxon>Streptophyta</taxon>
        <taxon>Embryophyta</taxon>
        <taxon>Tracheophyta</taxon>
        <taxon>Spermatophyta</taxon>
        <taxon>Magnoliopsida</taxon>
        <taxon>eudicotyledons</taxon>
        <taxon>Gunneridae</taxon>
        <taxon>Pentapetalae</taxon>
        <taxon>rosids</taxon>
        <taxon>fabids</taxon>
        <taxon>Malpighiales</taxon>
        <taxon>Passifloraceae</taxon>
        <taxon>Turnera</taxon>
    </lineage>
</organism>